<dbReference type="STRING" id="279058.LT85_0961"/>
<dbReference type="PANTHER" id="PTHR34501">
    <property type="entry name" value="PROTEIN YDDL-RELATED"/>
    <property type="match status" value="1"/>
</dbReference>
<evidence type="ECO:0000256" key="6">
    <source>
        <dbReference type="ARBA" id="ARBA00022729"/>
    </source>
</evidence>
<feature type="domain" description="Porin" evidence="12">
    <location>
        <begin position="11"/>
        <end position="307"/>
    </location>
</feature>
<dbReference type="GO" id="GO:0015288">
    <property type="term" value="F:porin activity"/>
    <property type="evidence" value="ECO:0007669"/>
    <property type="project" value="UniProtKB-KW"/>
</dbReference>
<evidence type="ECO:0000256" key="11">
    <source>
        <dbReference type="SAM" id="SignalP"/>
    </source>
</evidence>
<comment type="subcellular location">
    <subcellularLocation>
        <location evidence="1">Cell outer membrane</location>
        <topology evidence="1">Multi-pass membrane protein</topology>
    </subcellularLocation>
</comment>
<reference evidence="14" key="1">
    <citation type="journal article" date="2014" name="Soil Biol. Biochem.">
        <title>Structure and function of bacterial communities in ageing soils: Insights from the Mendocino ecological staircase.</title>
        <authorList>
            <person name="Uroz S."/>
            <person name="Tech J.J."/>
            <person name="Sawaya N.A."/>
            <person name="Frey-Klett P."/>
            <person name="Leveau J.H.J."/>
        </authorList>
    </citation>
    <scope>NUCLEOTIDE SEQUENCE [LARGE SCALE GENOMIC DNA]</scope>
    <source>
        <strain evidence="14">Cal35</strain>
    </source>
</reference>
<evidence type="ECO:0000256" key="10">
    <source>
        <dbReference type="ARBA" id="ARBA00023237"/>
    </source>
</evidence>
<keyword evidence="3" id="KW-0813">Transport</keyword>
<dbReference type="AlphaFoldDB" id="A0A0A1F8V7"/>
<dbReference type="GO" id="GO:0006811">
    <property type="term" value="P:monoatomic ion transport"/>
    <property type="evidence" value="ECO:0007669"/>
    <property type="project" value="UniProtKB-KW"/>
</dbReference>
<dbReference type="InterPro" id="IPR023614">
    <property type="entry name" value="Porin_dom_sf"/>
</dbReference>
<evidence type="ECO:0000256" key="9">
    <source>
        <dbReference type="ARBA" id="ARBA00023136"/>
    </source>
</evidence>
<keyword evidence="7" id="KW-0406">Ion transport</keyword>
<dbReference type="HOGENOM" id="CLU_038238_2_0_4"/>
<feature type="chain" id="PRO_5001983293" evidence="11">
    <location>
        <begin position="22"/>
        <end position="348"/>
    </location>
</feature>
<evidence type="ECO:0000313" key="14">
    <source>
        <dbReference type="Proteomes" id="UP000030302"/>
    </source>
</evidence>
<keyword evidence="8" id="KW-0626">Porin</keyword>
<comment type="subunit">
    <text evidence="2">Homotrimer.</text>
</comment>
<evidence type="ECO:0000256" key="4">
    <source>
        <dbReference type="ARBA" id="ARBA00022452"/>
    </source>
</evidence>
<protein>
    <submittedName>
        <fullName evidence="13">Outer membrane protein</fullName>
    </submittedName>
</protein>
<dbReference type="EMBL" id="CP009962">
    <property type="protein sequence ID" value="AIY40119.1"/>
    <property type="molecule type" value="Genomic_DNA"/>
</dbReference>
<evidence type="ECO:0000256" key="8">
    <source>
        <dbReference type="ARBA" id="ARBA00023114"/>
    </source>
</evidence>
<dbReference type="InterPro" id="IPR033900">
    <property type="entry name" value="Gram_neg_porin_domain"/>
</dbReference>
<keyword evidence="6 11" id="KW-0732">Signal</keyword>
<accession>A0A0A1F8V7</accession>
<keyword evidence="9" id="KW-0472">Membrane</keyword>
<evidence type="ECO:0000256" key="7">
    <source>
        <dbReference type="ARBA" id="ARBA00023065"/>
    </source>
</evidence>
<evidence type="ECO:0000256" key="1">
    <source>
        <dbReference type="ARBA" id="ARBA00004571"/>
    </source>
</evidence>
<proteinExistence type="predicted"/>
<keyword evidence="4" id="KW-1134">Transmembrane beta strand</keyword>
<evidence type="ECO:0000256" key="3">
    <source>
        <dbReference type="ARBA" id="ARBA00022448"/>
    </source>
</evidence>
<keyword evidence="14" id="KW-1185">Reference proteome</keyword>
<feature type="signal peptide" evidence="11">
    <location>
        <begin position="1"/>
        <end position="21"/>
    </location>
</feature>
<dbReference type="SUPFAM" id="SSF56935">
    <property type="entry name" value="Porins"/>
    <property type="match status" value="1"/>
</dbReference>
<keyword evidence="5" id="KW-0812">Transmembrane</keyword>
<dbReference type="KEGG" id="care:LT85_0961"/>
<evidence type="ECO:0000259" key="12">
    <source>
        <dbReference type="Pfam" id="PF13609"/>
    </source>
</evidence>
<name>A0A0A1F8V7_9BURK</name>
<dbReference type="Proteomes" id="UP000030302">
    <property type="component" value="Chromosome"/>
</dbReference>
<dbReference type="RefSeq" id="WP_038485968.1">
    <property type="nucleotide sequence ID" value="NZ_CP009962.1"/>
</dbReference>
<organism evidence="13 14">
    <name type="scientific">Collimonas arenae</name>
    <dbReference type="NCBI Taxonomy" id="279058"/>
    <lineage>
        <taxon>Bacteria</taxon>
        <taxon>Pseudomonadati</taxon>
        <taxon>Pseudomonadota</taxon>
        <taxon>Betaproteobacteria</taxon>
        <taxon>Burkholderiales</taxon>
        <taxon>Oxalobacteraceae</taxon>
        <taxon>Collimonas</taxon>
    </lineage>
</organism>
<dbReference type="CDD" id="cd00342">
    <property type="entry name" value="gram_neg_porins"/>
    <property type="match status" value="1"/>
</dbReference>
<evidence type="ECO:0000256" key="2">
    <source>
        <dbReference type="ARBA" id="ARBA00011233"/>
    </source>
</evidence>
<dbReference type="PANTHER" id="PTHR34501:SF9">
    <property type="entry name" value="MAJOR OUTER MEMBRANE PROTEIN P.IA"/>
    <property type="match status" value="1"/>
</dbReference>
<sequence>MKLRCIISGCVAALASQAADAQSTITLYGRIDTGVRYSSNQDIAGGKLLELTSGAASGSRWGVKGSEDLGGGMQAIFTLENGFEPDTGKAAQSGRLFGRQAWVGLSGSWGTLTAGRQYSPAYNVEFANEPFGWANVYESGFIYDNYMGGNRWDNSILYQQKAGHFSGTLMVGFGEQAGATRNGSKQGGSITYELGPAAVSAGYQQTHDVNGVVDHKVWTAGGYYPIGALKLFLSYLNHRSDLTLQKNDVWATGASYGLTPAVELYGGFYYDRQREQRGNKRTVVGMFNYKLSKRTNVYLQADYSKIDAGYVTNMFDVYAFPVSKDASGAITGFVKTRASAMVGVRHQF</sequence>
<dbReference type="Pfam" id="PF13609">
    <property type="entry name" value="Porin_4"/>
    <property type="match status" value="1"/>
</dbReference>
<dbReference type="OrthoDB" id="8679056at2"/>
<dbReference type="GO" id="GO:0009279">
    <property type="term" value="C:cell outer membrane"/>
    <property type="evidence" value="ECO:0007669"/>
    <property type="project" value="UniProtKB-SubCell"/>
</dbReference>
<keyword evidence="10" id="KW-0998">Cell outer membrane</keyword>
<gene>
    <name evidence="13" type="ORF">LT85_0961</name>
</gene>
<dbReference type="GO" id="GO:0046930">
    <property type="term" value="C:pore complex"/>
    <property type="evidence" value="ECO:0007669"/>
    <property type="project" value="UniProtKB-KW"/>
</dbReference>
<evidence type="ECO:0000256" key="5">
    <source>
        <dbReference type="ARBA" id="ARBA00022692"/>
    </source>
</evidence>
<dbReference type="InterPro" id="IPR050298">
    <property type="entry name" value="Gram-neg_bact_OMP"/>
</dbReference>
<dbReference type="Gene3D" id="2.40.160.10">
    <property type="entry name" value="Porin"/>
    <property type="match status" value="1"/>
</dbReference>
<evidence type="ECO:0000313" key="13">
    <source>
        <dbReference type="EMBL" id="AIY40119.1"/>
    </source>
</evidence>